<dbReference type="OrthoDB" id="342024at2759"/>
<gene>
    <name evidence="6" type="ORF">FOA43_003823</name>
</gene>
<evidence type="ECO:0000256" key="4">
    <source>
        <dbReference type="ARBA" id="ARBA00022927"/>
    </source>
</evidence>
<evidence type="ECO:0000256" key="3">
    <source>
        <dbReference type="ARBA" id="ARBA00022824"/>
    </source>
</evidence>
<dbReference type="GO" id="GO:0005783">
    <property type="term" value="C:endoplasmic reticulum"/>
    <property type="evidence" value="ECO:0007669"/>
    <property type="project" value="UniProtKB-SubCell"/>
</dbReference>
<accession>A0A875SC98</accession>
<keyword evidence="7" id="KW-1185">Reference proteome</keyword>
<dbReference type="RefSeq" id="XP_038779999.1">
    <property type="nucleotide sequence ID" value="XM_038924071.1"/>
</dbReference>
<proteinExistence type="predicted"/>
<protein>
    <recommendedName>
        <fullName evidence="5">Sec39 domain-containing protein</fullName>
    </recommendedName>
</protein>
<dbReference type="Pfam" id="PF08314">
    <property type="entry name" value="Sec39"/>
    <property type="match status" value="1"/>
</dbReference>
<keyword evidence="4" id="KW-0653">Protein transport</keyword>
<comment type="subcellular location">
    <subcellularLocation>
        <location evidence="1">Endoplasmic reticulum</location>
    </subcellularLocation>
</comment>
<reference evidence="6" key="1">
    <citation type="submission" date="2020-10" db="EMBL/GenBank/DDBJ databases">
        <authorList>
            <person name="Roach M.J.R."/>
        </authorList>
    </citation>
    <scope>NUCLEOTIDE SEQUENCE</scope>
    <source>
        <strain evidence="6">CBS 1945</strain>
    </source>
</reference>
<feature type="domain" description="Sec39" evidence="5">
    <location>
        <begin position="163"/>
        <end position="742"/>
    </location>
</feature>
<dbReference type="GO" id="GO:0015031">
    <property type="term" value="P:protein transport"/>
    <property type="evidence" value="ECO:0007669"/>
    <property type="project" value="UniProtKB-KW"/>
</dbReference>
<dbReference type="Proteomes" id="UP000662931">
    <property type="component" value="Chromosome 4"/>
</dbReference>
<dbReference type="GeneID" id="62197223"/>
<dbReference type="EMBL" id="CP064815">
    <property type="protein sequence ID" value="QPG76434.1"/>
    <property type="molecule type" value="Genomic_DNA"/>
</dbReference>
<keyword evidence="2" id="KW-0813">Transport</keyword>
<evidence type="ECO:0000259" key="5">
    <source>
        <dbReference type="Pfam" id="PF08314"/>
    </source>
</evidence>
<dbReference type="GO" id="GO:0006890">
    <property type="term" value="P:retrograde vesicle-mediated transport, Golgi to endoplasmic reticulum"/>
    <property type="evidence" value="ECO:0007669"/>
    <property type="project" value="InterPro"/>
</dbReference>
<dbReference type="PANTHER" id="PTHR40787:SF3">
    <property type="entry name" value="PROTEIN TRANSPORT PROTEIN SEC39"/>
    <property type="match status" value="1"/>
</dbReference>
<dbReference type="PANTHER" id="PTHR40787">
    <property type="entry name" value="SECRETED PROTEIN"/>
    <property type="match status" value="1"/>
</dbReference>
<evidence type="ECO:0000256" key="2">
    <source>
        <dbReference type="ARBA" id="ARBA00022448"/>
    </source>
</evidence>
<evidence type="ECO:0000256" key="1">
    <source>
        <dbReference type="ARBA" id="ARBA00004240"/>
    </source>
</evidence>
<evidence type="ECO:0000313" key="6">
    <source>
        <dbReference type="EMBL" id="QPG76434.1"/>
    </source>
</evidence>
<keyword evidence="3" id="KW-0256">Endoplasmic reticulum</keyword>
<dbReference type="InterPro" id="IPR013244">
    <property type="entry name" value="Sec39_domain"/>
</dbReference>
<dbReference type="AlphaFoldDB" id="A0A875SC98"/>
<name>A0A875SC98_EENNA</name>
<evidence type="ECO:0000313" key="7">
    <source>
        <dbReference type="Proteomes" id="UP000662931"/>
    </source>
</evidence>
<sequence>MDEVIATDSEVLYAKAILALDYTLSEYISSDNVANALLRVVPLVYRYTKRDPKAQINFSANQIVGLILSSVSLNSPIEKLSKILSDFLSQCLSYSCSLGQSDDFTLIFDNLPPIIAQSLSLNEEELMKAAKCTIEASDEVAIKYQYDYLGKESSSWDRSSYELMFFSFCRARIFRHNEFDLSFVLSEKMLQEVLQFSLSSKQLENWFYGFDYPLEHLSKFTEVPPLVDFDTLYSDIDQIDLIMNTAISKWCFEELTNSTLIPYLNYRFQLWDAFNEWLIKFGDKIICETEKDMVVYHYKIVLELIRQDSLLKAVSKHSEVMNKFVSILISIIYLCPKAILEVLVDSKEILVSLKSLNLDEGEPTSELMHCSEDSIERMYPKVAPTQSFLRNCEKIIETAQRLYANDLSLVEIVNLSSSDKTVQLTELHKFIDSESKYGRNSKQWEALLKSIYWIFDNTNIFRKVERETLDEMILTKLLDLKYFNVIAKVFTGKFCKLPLERSQQLIMKYAWYHYKHATNCDPTIGSLKNSLECLDLIGENTKDCDQLRTLIDANRALLQWKISFTPGVPVTPKQILEINDPQKIIYRILELNSGSYKHANVLFGLMKSLIIGLNSYYLDKTFIYAKGDEDDEELNPLLNKVKLTCLDFASADDSNFAYALSVELLNVAVENKLKFPELFLMISEKWFSFFQFVKNEIEESPSLQSVDRKLSILGQLILVTPTEFNIPVLEHWQLLNTEREQLSGQAERFDGNLGSTFLHQHHDINTFQL</sequence>
<organism evidence="6 7">
    <name type="scientific">Eeniella nana</name>
    <name type="common">Yeast</name>
    <name type="synonym">Brettanomyces nanus</name>
    <dbReference type="NCBI Taxonomy" id="13502"/>
    <lineage>
        <taxon>Eukaryota</taxon>
        <taxon>Fungi</taxon>
        <taxon>Dikarya</taxon>
        <taxon>Ascomycota</taxon>
        <taxon>Saccharomycotina</taxon>
        <taxon>Pichiomycetes</taxon>
        <taxon>Pichiales</taxon>
        <taxon>Pichiaceae</taxon>
        <taxon>Brettanomyces</taxon>
    </lineage>
</organism>
<dbReference type="KEGG" id="bnn:FOA43_003823"/>